<dbReference type="GO" id="GO:0006355">
    <property type="term" value="P:regulation of DNA-templated transcription"/>
    <property type="evidence" value="ECO:0007669"/>
    <property type="project" value="InterPro"/>
</dbReference>
<evidence type="ECO:0000259" key="2">
    <source>
        <dbReference type="Pfam" id="PF21775"/>
    </source>
</evidence>
<accession>A0A0F4XI05</accession>
<dbReference type="Pfam" id="PF21775">
    <property type="entry name" value="PutA_1st"/>
    <property type="match status" value="1"/>
</dbReference>
<proteinExistence type="predicted"/>
<dbReference type="InterPro" id="IPR013321">
    <property type="entry name" value="Arc_rbn_hlx_hlx"/>
</dbReference>
<evidence type="ECO:0000256" key="1">
    <source>
        <dbReference type="SAM" id="MobiDB-lite"/>
    </source>
</evidence>
<sequence>MSVTTMGIKLDGETRSRLKSAAAKLDRTSHWFMKKAILNLIEKVEAGAGVEAFVAVEALERDTLRHSTARRRADNGLLDDTAPMASAKGGVHGA</sequence>
<dbReference type="OrthoDB" id="5298181at2"/>
<protein>
    <recommendedName>
        <fullName evidence="2">PutA RHH domain-containing protein</fullName>
    </recommendedName>
</protein>
<dbReference type="InterPro" id="IPR010985">
    <property type="entry name" value="Ribbon_hlx_hlx"/>
</dbReference>
<dbReference type="InterPro" id="IPR048798">
    <property type="entry name" value="PutA_RHH"/>
</dbReference>
<dbReference type="EMBL" id="JZXC01000026">
    <property type="protein sequence ID" value="KKA05500.1"/>
    <property type="molecule type" value="Genomic_DNA"/>
</dbReference>
<dbReference type="Proteomes" id="UP000033662">
    <property type="component" value="Unassembled WGS sequence"/>
</dbReference>
<dbReference type="SUPFAM" id="SSF47598">
    <property type="entry name" value="Ribbon-helix-helix"/>
    <property type="match status" value="1"/>
</dbReference>
<dbReference type="PATRIC" id="fig|132476.4.peg.3217"/>
<name>A0A0F4XI05_9PSED</name>
<gene>
    <name evidence="3" type="ORF">VP02_22725</name>
</gene>
<dbReference type="AlphaFoldDB" id="A0A0F4XI05"/>
<dbReference type="Gene3D" id="1.10.1220.10">
    <property type="entry name" value="Met repressor-like"/>
    <property type="match status" value="1"/>
</dbReference>
<evidence type="ECO:0000313" key="3">
    <source>
        <dbReference type="EMBL" id="KKA05500.1"/>
    </source>
</evidence>
<feature type="region of interest" description="Disordered" evidence="1">
    <location>
        <begin position="67"/>
        <end position="94"/>
    </location>
</feature>
<reference evidence="3 4" key="1">
    <citation type="submission" date="2015-03" db="EMBL/GenBank/DDBJ databases">
        <title>Pseudomonas fluorescens 1855-344 Genome sequencing and assembly.</title>
        <authorList>
            <person name="Eng W.W.H."/>
            <person name="Gan H.M."/>
            <person name="Savka M.A."/>
        </authorList>
    </citation>
    <scope>NUCLEOTIDE SEQUENCE [LARGE SCALE GENOMIC DNA]</scope>
    <source>
        <strain evidence="3 4">1855-344</strain>
    </source>
</reference>
<comment type="caution">
    <text evidence="3">The sequence shown here is derived from an EMBL/GenBank/DDBJ whole genome shotgun (WGS) entry which is preliminary data.</text>
</comment>
<feature type="domain" description="PutA RHH" evidence="2">
    <location>
        <begin position="11"/>
        <end position="42"/>
    </location>
</feature>
<organism evidence="3 4">
    <name type="scientific">Pseudomonas kilonensis</name>
    <dbReference type="NCBI Taxonomy" id="132476"/>
    <lineage>
        <taxon>Bacteria</taxon>
        <taxon>Pseudomonadati</taxon>
        <taxon>Pseudomonadota</taxon>
        <taxon>Gammaproteobacteria</taxon>
        <taxon>Pseudomonadales</taxon>
        <taxon>Pseudomonadaceae</taxon>
        <taxon>Pseudomonas</taxon>
    </lineage>
</organism>
<evidence type="ECO:0000313" key="4">
    <source>
        <dbReference type="Proteomes" id="UP000033662"/>
    </source>
</evidence>